<dbReference type="Proteomes" id="UP000310189">
    <property type="component" value="Unassembled WGS sequence"/>
</dbReference>
<accession>A0A4T0FQ05</accession>
<feature type="compositionally biased region" description="Basic and acidic residues" evidence="1">
    <location>
        <begin position="218"/>
        <end position="227"/>
    </location>
</feature>
<sequence length="227" mass="26160">MQNDEMDCILRWIHSDDRDGLVKDPLTFLSNNIYNLPPHLLKYFQSVTTPKQRTFIPIIKKRRLNWARSLHSKDTFTADTGRFRDPSNFEQSVDRDERGYHPSFGYAQDAGAKESQWLENESMMSGHAKLGKLGSLLSEYESERDSRGYTQSKASAIRNQDTSTLGKSILSGTDAFERLLLENWLDGVDDKLDYSIDFDDTYDTLNQSNPTELDEDIDQSKYFDDSD</sequence>
<organism evidence="2 3">
    <name type="scientific">Wallemia hederae</name>
    <dbReference type="NCBI Taxonomy" id="1540922"/>
    <lineage>
        <taxon>Eukaryota</taxon>
        <taxon>Fungi</taxon>
        <taxon>Dikarya</taxon>
        <taxon>Basidiomycota</taxon>
        <taxon>Wallemiomycotina</taxon>
        <taxon>Wallemiomycetes</taxon>
        <taxon>Wallemiales</taxon>
        <taxon>Wallemiaceae</taxon>
        <taxon>Wallemia</taxon>
    </lineage>
</organism>
<dbReference type="OrthoDB" id="3345311at2759"/>
<name>A0A4T0FQ05_9BASI</name>
<proteinExistence type="predicted"/>
<dbReference type="AlphaFoldDB" id="A0A4T0FQ05"/>
<reference evidence="2 3" key="1">
    <citation type="submission" date="2019-03" db="EMBL/GenBank/DDBJ databases">
        <title>Sequencing 23 genomes of Wallemia ichthyophaga.</title>
        <authorList>
            <person name="Gostincar C."/>
        </authorList>
    </citation>
    <scope>NUCLEOTIDE SEQUENCE [LARGE SCALE GENOMIC DNA]</scope>
    <source>
        <strain evidence="2 3">EXF-5753</strain>
    </source>
</reference>
<gene>
    <name evidence="2" type="ORF">E3P99_01626</name>
</gene>
<protein>
    <recommendedName>
        <fullName evidence="4">CCD97-like C-terminal domain-containing protein</fullName>
    </recommendedName>
</protein>
<evidence type="ECO:0008006" key="4">
    <source>
        <dbReference type="Google" id="ProtNLM"/>
    </source>
</evidence>
<evidence type="ECO:0000313" key="3">
    <source>
        <dbReference type="Proteomes" id="UP000310189"/>
    </source>
</evidence>
<comment type="caution">
    <text evidence="2">The sequence shown here is derived from an EMBL/GenBank/DDBJ whole genome shotgun (WGS) entry which is preliminary data.</text>
</comment>
<feature type="region of interest" description="Disordered" evidence="1">
    <location>
        <begin position="202"/>
        <end position="227"/>
    </location>
</feature>
<keyword evidence="3" id="KW-1185">Reference proteome</keyword>
<evidence type="ECO:0000256" key="1">
    <source>
        <dbReference type="SAM" id="MobiDB-lite"/>
    </source>
</evidence>
<evidence type="ECO:0000313" key="2">
    <source>
        <dbReference type="EMBL" id="TIA90310.1"/>
    </source>
</evidence>
<dbReference type="EMBL" id="SPNW01000020">
    <property type="protein sequence ID" value="TIA90310.1"/>
    <property type="molecule type" value="Genomic_DNA"/>
</dbReference>